<dbReference type="SUPFAM" id="SSF56399">
    <property type="entry name" value="ADP-ribosylation"/>
    <property type="match status" value="1"/>
</dbReference>
<keyword evidence="4" id="KW-0548">Nucleotidyltransferase</keyword>
<protein>
    <recommendedName>
        <fullName evidence="10">NAD(P)(+)--arginine ADP-ribosyltransferase</fullName>
        <ecNumber evidence="10">2.4.2.31</ecNumber>
    </recommendedName>
    <alternativeName>
        <fullName evidence="10">Mono(ADP-ribosyl)transferase</fullName>
    </alternativeName>
</protein>
<evidence type="ECO:0000256" key="7">
    <source>
        <dbReference type="ARBA" id="ARBA00023027"/>
    </source>
</evidence>
<reference evidence="11" key="2">
    <citation type="submission" date="2025-09" db="UniProtKB">
        <authorList>
            <consortium name="Ensembl"/>
        </authorList>
    </citation>
    <scope>IDENTIFICATION</scope>
</reference>
<evidence type="ECO:0000256" key="4">
    <source>
        <dbReference type="ARBA" id="ARBA00022695"/>
    </source>
</evidence>
<dbReference type="Ensembl" id="ENSCVAT00000005094.1">
    <property type="protein sequence ID" value="ENSCVAP00000024085.1"/>
    <property type="gene ID" value="ENSCVAG00000007911.1"/>
</dbReference>
<organism evidence="11 12">
    <name type="scientific">Cyprinodon variegatus</name>
    <name type="common">Sheepshead minnow</name>
    <dbReference type="NCBI Taxonomy" id="28743"/>
    <lineage>
        <taxon>Eukaryota</taxon>
        <taxon>Metazoa</taxon>
        <taxon>Chordata</taxon>
        <taxon>Craniata</taxon>
        <taxon>Vertebrata</taxon>
        <taxon>Euteleostomi</taxon>
        <taxon>Actinopterygii</taxon>
        <taxon>Neopterygii</taxon>
        <taxon>Teleostei</taxon>
        <taxon>Neoteleostei</taxon>
        <taxon>Acanthomorphata</taxon>
        <taxon>Ovalentaria</taxon>
        <taxon>Atherinomorphae</taxon>
        <taxon>Cyprinodontiformes</taxon>
        <taxon>Cyprinodontidae</taxon>
        <taxon>Cyprinodon</taxon>
    </lineage>
</organism>
<keyword evidence="12" id="KW-1185">Reference proteome</keyword>
<dbReference type="GeneID" id="107100207"/>
<dbReference type="FunFam" id="3.90.176.10:FF:000001">
    <property type="entry name" value="NAD(P)(+)--arginine ADP-ribosyltransferase"/>
    <property type="match status" value="1"/>
</dbReference>
<evidence type="ECO:0000256" key="9">
    <source>
        <dbReference type="ARBA" id="ARBA00047597"/>
    </source>
</evidence>
<keyword evidence="7 10" id="KW-0520">NAD</keyword>
<comment type="catalytic activity">
    <reaction evidence="9 10">
        <text>L-arginyl-[protein] + NAD(+) = N(omega)-(ADP-D-ribosyl)-L-arginyl-[protein] + nicotinamide + H(+)</text>
        <dbReference type="Rhea" id="RHEA:19149"/>
        <dbReference type="Rhea" id="RHEA-COMP:10532"/>
        <dbReference type="Rhea" id="RHEA-COMP:15087"/>
        <dbReference type="ChEBI" id="CHEBI:15378"/>
        <dbReference type="ChEBI" id="CHEBI:17154"/>
        <dbReference type="ChEBI" id="CHEBI:29965"/>
        <dbReference type="ChEBI" id="CHEBI:57540"/>
        <dbReference type="ChEBI" id="CHEBI:142554"/>
        <dbReference type="EC" id="2.4.2.31"/>
    </reaction>
</comment>
<dbReference type="OMA" id="NFQFKAF"/>
<dbReference type="PANTHER" id="PTHR10339">
    <property type="entry name" value="ADP-RIBOSYLTRANSFERASE"/>
    <property type="match status" value="1"/>
</dbReference>
<feature type="chain" id="PRO_5018382018" description="NAD(P)(+)--arginine ADP-ribosyltransferase" evidence="10">
    <location>
        <begin position="20"/>
        <end position="274"/>
    </location>
</feature>
<evidence type="ECO:0000256" key="1">
    <source>
        <dbReference type="ARBA" id="ARBA00009558"/>
    </source>
</evidence>
<dbReference type="GeneTree" id="ENSGT01030000234601"/>
<evidence type="ECO:0000256" key="5">
    <source>
        <dbReference type="ARBA" id="ARBA00022729"/>
    </source>
</evidence>
<evidence type="ECO:0000256" key="10">
    <source>
        <dbReference type="RuleBase" id="RU361228"/>
    </source>
</evidence>
<dbReference type="Gene3D" id="3.90.176.10">
    <property type="entry name" value="Toxin ADP-ribosyltransferase, Chain A, domain 1"/>
    <property type="match status" value="1"/>
</dbReference>
<dbReference type="Pfam" id="PF01129">
    <property type="entry name" value="ART"/>
    <property type="match status" value="1"/>
</dbReference>
<accession>A0A3Q2GEJ7</accession>
<evidence type="ECO:0000256" key="2">
    <source>
        <dbReference type="ARBA" id="ARBA00022676"/>
    </source>
</evidence>
<dbReference type="GO" id="GO:0003950">
    <property type="term" value="F:NAD+ poly-ADP-ribosyltransferase activity"/>
    <property type="evidence" value="ECO:0007669"/>
    <property type="project" value="TreeGrafter"/>
</dbReference>
<dbReference type="Proteomes" id="UP000265020">
    <property type="component" value="Unassembled WGS sequence"/>
</dbReference>
<keyword evidence="2 10" id="KW-0328">Glycosyltransferase</keyword>
<sequence length="274" mass="31341">MASPAAWGILFLLFASCTGIKIQFDKVWQKLKTGLSFPVALNMAPKSVDDMYNGCESEMERLINEKYLPREQKNKNFLDAWAAAGRYYNSKSWPTSLLKKPQIMAVYAYTLNDPPLYKEFNKAVRAQRAKYKTDFQYHTLHFYLTMALRSLKNSARECVTSYRRTGSKFKKNVLNKEIRFGAFTSSSAGGYSDKTFGTESCFEIYTCFGADISGYSEFEEEKEVLIPPYEVFKVKEIKQGSTKTLPCKVVYRLQSTKKTLSKLNCALSSHLHGY</sequence>
<dbReference type="InterPro" id="IPR000768">
    <property type="entry name" value="ART"/>
</dbReference>
<dbReference type="PRINTS" id="PR00970">
    <property type="entry name" value="RIBTRNSFRASE"/>
</dbReference>
<dbReference type="GO" id="GO:0106274">
    <property type="term" value="F:NAD+-protein-arginine ADP-ribosyltransferase activity"/>
    <property type="evidence" value="ECO:0007669"/>
    <property type="project" value="UniProtKB-EC"/>
</dbReference>
<comment type="similarity">
    <text evidence="1 10">Belongs to the Arg-specific ADP-ribosyltransferase family.</text>
</comment>
<dbReference type="RefSeq" id="XP_015254100.1">
    <property type="nucleotide sequence ID" value="XM_015398614.1"/>
</dbReference>
<keyword evidence="5 10" id="KW-0732">Signal</keyword>
<dbReference type="AlphaFoldDB" id="A0A3Q2GEJ7"/>
<dbReference type="PROSITE" id="PS51996">
    <property type="entry name" value="TR_MART"/>
    <property type="match status" value="1"/>
</dbReference>
<proteinExistence type="inferred from homology"/>
<feature type="signal peptide" evidence="10">
    <location>
        <begin position="1"/>
        <end position="19"/>
    </location>
</feature>
<evidence type="ECO:0000313" key="12">
    <source>
        <dbReference type="Proteomes" id="UP000265020"/>
    </source>
</evidence>
<evidence type="ECO:0000313" key="11">
    <source>
        <dbReference type="Ensembl" id="ENSCVAP00000024085.1"/>
    </source>
</evidence>
<dbReference type="GO" id="GO:0016779">
    <property type="term" value="F:nucleotidyltransferase activity"/>
    <property type="evidence" value="ECO:0007669"/>
    <property type="project" value="UniProtKB-KW"/>
</dbReference>
<evidence type="ECO:0000256" key="3">
    <source>
        <dbReference type="ARBA" id="ARBA00022679"/>
    </source>
</evidence>
<keyword evidence="8" id="KW-1015">Disulfide bond</keyword>
<dbReference type="OrthoDB" id="423533at2759"/>
<dbReference type="KEGG" id="cvg:107100207"/>
<evidence type="ECO:0000256" key="6">
    <source>
        <dbReference type="ARBA" id="ARBA00022857"/>
    </source>
</evidence>
<evidence type="ECO:0000256" key="8">
    <source>
        <dbReference type="ARBA" id="ARBA00023157"/>
    </source>
</evidence>
<keyword evidence="3 10" id="KW-0808">Transferase</keyword>
<dbReference type="EC" id="2.4.2.31" evidence="10"/>
<dbReference type="InterPro" id="IPR050999">
    <property type="entry name" value="ADP-ribosyltransferase_ARG"/>
</dbReference>
<dbReference type="PANTHER" id="PTHR10339:SF27">
    <property type="entry name" value="NAD(P)(+)--ARGININE ADP-RIBOSYLTRANSFERASE"/>
    <property type="match status" value="1"/>
</dbReference>
<name>A0A3Q2GEJ7_CYPVA</name>
<keyword evidence="6 10" id="KW-0521">NADP</keyword>
<reference evidence="11" key="1">
    <citation type="submission" date="2025-08" db="UniProtKB">
        <authorList>
            <consortium name="Ensembl"/>
        </authorList>
    </citation>
    <scope>IDENTIFICATION</scope>
</reference>